<keyword evidence="4" id="KW-1185">Reference proteome</keyword>
<sequence>MSQVATYYSDDASPGSGSPTEHKVHTNGGAVKNYGNGVDKLAYSDDEADVKLKSTDGRVFKVHSYLLKAQGPHFRSLLVHPPSDPIPIDASTKILKLVLDLMHLKPAPSGAIWAYRTQILKLCDDLQLKGVAERVLFSMHENVDKDAWAVFCLASQHNSSALARSALRAMDNGEGKEGGIKLDKLGPDAVKGVATPYLLGVFAAALKAAEAADKGVQVGWKEVAANFVPISV</sequence>
<organism evidence="3 4">
    <name type="scientific">Dioszegia hungarica</name>
    <dbReference type="NCBI Taxonomy" id="4972"/>
    <lineage>
        <taxon>Eukaryota</taxon>
        <taxon>Fungi</taxon>
        <taxon>Dikarya</taxon>
        <taxon>Basidiomycota</taxon>
        <taxon>Agaricomycotina</taxon>
        <taxon>Tremellomycetes</taxon>
        <taxon>Tremellales</taxon>
        <taxon>Bulleribasidiaceae</taxon>
        <taxon>Dioszegia</taxon>
    </lineage>
</organism>
<dbReference type="PROSITE" id="PS50097">
    <property type="entry name" value="BTB"/>
    <property type="match status" value="1"/>
</dbReference>
<dbReference type="InterPro" id="IPR000210">
    <property type="entry name" value="BTB/POZ_dom"/>
</dbReference>
<name>A0AA38LSM9_9TREE</name>
<dbReference type="InterPro" id="IPR011333">
    <property type="entry name" value="SKP1/BTB/POZ_sf"/>
</dbReference>
<dbReference type="GeneID" id="77732215"/>
<accession>A0AA38LSM9</accession>
<dbReference type="Proteomes" id="UP001164286">
    <property type="component" value="Unassembled WGS sequence"/>
</dbReference>
<evidence type="ECO:0000313" key="4">
    <source>
        <dbReference type="Proteomes" id="UP001164286"/>
    </source>
</evidence>
<feature type="domain" description="BTB" evidence="2">
    <location>
        <begin position="48"/>
        <end position="103"/>
    </location>
</feature>
<dbReference type="Gene3D" id="3.30.710.10">
    <property type="entry name" value="Potassium Channel Kv1.1, Chain A"/>
    <property type="match status" value="1"/>
</dbReference>
<dbReference type="EMBL" id="JAKWFO010000005">
    <property type="protein sequence ID" value="KAI9635907.1"/>
    <property type="molecule type" value="Genomic_DNA"/>
</dbReference>
<feature type="region of interest" description="Disordered" evidence="1">
    <location>
        <begin position="1"/>
        <end position="31"/>
    </location>
</feature>
<protein>
    <recommendedName>
        <fullName evidence="2">BTB domain-containing protein</fullName>
    </recommendedName>
</protein>
<gene>
    <name evidence="3" type="ORF">MKK02DRAFT_44605</name>
</gene>
<evidence type="ECO:0000256" key="1">
    <source>
        <dbReference type="SAM" id="MobiDB-lite"/>
    </source>
</evidence>
<evidence type="ECO:0000313" key="3">
    <source>
        <dbReference type="EMBL" id="KAI9635907.1"/>
    </source>
</evidence>
<dbReference type="Pfam" id="PF00651">
    <property type="entry name" value="BTB"/>
    <property type="match status" value="1"/>
</dbReference>
<dbReference type="RefSeq" id="XP_052945684.1">
    <property type="nucleotide sequence ID" value="XM_053093010.1"/>
</dbReference>
<proteinExistence type="predicted"/>
<comment type="caution">
    <text evidence="3">The sequence shown here is derived from an EMBL/GenBank/DDBJ whole genome shotgun (WGS) entry which is preliminary data.</text>
</comment>
<evidence type="ECO:0000259" key="2">
    <source>
        <dbReference type="PROSITE" id="PS50097"/>
    </source>
</evidence>
<dbReference type="SUPFAM" id="SSF54695">
    <property type="entry name" value="POZ domain"/>
    <property type="match status" value="1"/>
</dbReference>
<dbReference type="AlphaFoldDB" id="A0AA38LSM9"/>
<reference evidence="3" key="1">
    <citation type="journal article" date="2022" name="G3 (Bethesda)">
        <title>High quality genome of the basidiomycete yeast Dioszegia hungarica PDD-24b-2 isolated from cloud water.</title>
        <authorList>
            <person name="Jarrige D."/>
            <person name="Haridas S."/>
            <person name="Bleykasten-Grosshans C."/>
            <person name="Joly M."/>
            <person name="Nadalig T."/>
            <person name="Sancelme M."/>
            <person name="Vuilleumier S."/>
            <person name="Grigoriev I.V."/>
            <person name="Amato P."/>
            <person name="Bringel F."/>
        </authorList>
    </citation>
    <scope>NUCLEOTIDE SEQUENCE</scope>
    <source>
        <strain evidence="3">PDD-24b-2</strain>
    </source>
</reference>